<accession>B0T9F5</accession>
<reference evidence="1" key="1">
    <citation type="submission" date="2008-01" db="EMBL/GenBank/DDBJ databases">
        <title>Complete sequence of plasmid1 pCAUL01 of Caulobacter sp. K31.</title>
        <authorList>
            <consortium name="US DOE Joint Genome Institute"/>
            <person name="Copeland A."/>
            <person name="Lucas S."/>
            <person name="Lapidus A."/>
            <person name="Barry K."/>
            <person name="Glavina del Rio T."/>
            <person name="Dalin E."/>
            <person name="Tice H."/>
            <person name="Pitluck S."/>
            <person name="Bruce D."/>
            <person name="Goodwin L."/>
            <person name="Thompson L.S."/>
            <person name="Brettin T."/>
            <person name="Detter J.C."/>
            <person name="Han C."/>
            <person name="Schmutz J."/>
            <person name="Larimer F."/>
            <person name="Land M."/>
            <person name="Hauser L."/>
            <person name="Kyrpides N."/>
            <person name="Kim E."/>
            <person name="Stephens C."/>
            <person name="Richardson P."/>
        </authorList>
    </citation>
    <scope>NUCLEOTIDE SEQUENCE [LARGE SCALE GENOMIC DNA]</scope>
    <source>
        <plasmid evidence="1">K31</plasmid>
        <plasmid evidence="1">pCAUL01</plasmid>
    </source>
</reference>
<protein>
    <submittedName>
        <fullName evidence="1">Uncharacterized protein</fullName>
    </submittedName>
</protein>
<geneLocation type="plasmid" evidence="1">
    <name>pCAUL01</name>
</geneLocation>
<dbReference type="AlphaFoldDB" id="B0T9F5"/>
<keyword evidence="1" id="KW-0614">Plasmid</keyword>
<evidence type="ECO:0000313" key="1">
    <source>
        <dbReference type="EMBL" id="ABZ74330.1"/>
    </source>
</evidence>
<organism evidence="1">
    <name type="scientific">Caulobacter sp. (strain K31)</name>
    <dbReference type="NCBI Taxonomy" id="366602"/>
    <lineage>
        <taxon>Bacteria</taxon>
        <taxon>Pseudomonadati</taxon>
        <taxon>Pseudomonadota</taxon>
        <taxon>Alphaproteobacteria</taxon>
        <taxon>Caulobacterales</taxon>
        <taxon>Caulobacteraceae</taxon>
        <taxon>Caulobacter</taxon>
    </lineage>
</organism>
<dbReference type="HOGENOM" id="CLU_846469_0_0_5"/>
<dbReference type="KEGG" id="cak:Caul_5210"/>
<name>B0T9F5_CAUSK</name>
<dbReference type="EMBL" id="CP000928">
    <property type="protein sequence ID" value="ABZ74330.1"/>
    <property type="molecule type" value="Genomic_DNA"/>
</dbReference>
<sequence>MAAKDENTEWLFGGDRGEDGEWEAHRRFISAEFNPIYRQGVIGAYHLRESDFSDFLALARTDTTAAAERLRKWIDSSRPQGGDFGSLAMDRLAARAASLDQANALGIVAVFAEIMDDYYSRRPRQEILSDVWEQSEGILRSFRASVPSYDLGQISDVIARGGAALSWMVSVVGRKEIWAHGLAGDRPKDVEQWQLSAPELEAFLSVVFGRVAKLSADQLLALPHLGRLLFTLRESSSHADILTAVLRRLAGPRTSDARFLSFLKAMGGVVISSNRGVYRTLDLKALRTLLGQGAFDARWSRLQAKALVPELEALRSEILEMIADAKDY</sequence>
<gene>
    <name evidence="1" type="ordered locus">Caul_5210</name>
</gene>
<proteinExistence type="predicted"/>